<dbReference type="PATRIC" id="fig|267850.7.peg.2453"/>
<dbReference type="Proteomes" id="UP000027318">
    <property type="component" value="Unassembled WGS sequence"/>
</dbReference>
<comment type="subcellular location">
    <subcellularLocation>
        <location evidence="1">Membrane</location>
        <topology evidence="1">Multi-pass membrane protein</topology>
    </subcellularLocation>
</comment>
<evidence type="ECO:0000256" key="2">
    <source>
        <dbReference type="ARBA" id="ARBA00022692"/>
    </source>
</evidence>
<dbReference type="RefSeq" id="WP_051632783.1">
    <property type="nucleotide sequence ID" value="NZ_JMSZ01000032.1"/>
</dbReference>
<evidence type="ECO:0000313" key="10">
    <source>
        <dbReference type="Proteomes" id="UP000027318"/>
    </source>
</evidence>
<keyword evidence="3 7" id="KW-1133">Transmembrane helix</keyword>
<feature type="domain" description="HAMP" evidence="8">
    <location>
        <begin position="211"/>
        <end position="264"/>
    </location>
</feature>
<protein>
    <submittedName>
        <fullName evidence="9">Methyl-accepting chemotaxis protein</fullName>
    </submittedName>
</protein>
<dbReference type="GO" id="GO:0016020">
    <property type="term" value="C:membrane"/>
    <property type="evidence" value="ECO:0007669"/>
    <property type="project" value="UniProtKB-SubCell"/>
</dbReference>
<dbReference type="SMART" id="SM00304">
    <property type="entry name" value="HAMP"/>
    <property type="match status" value="1"/>
</dbReference>
<dbReference type="Gene3D" id="1.10.287.950">
    <property type="entry name" value="Methyl-accepting chemotaxis protein"/>
    <property type="match status" value="1"/>
</dbReference>
<keyword evidence="4 7" id="KW-0472">Membrane</keyword>
<dbReference type="AlphaFoldDB" id="A0A063Y3M3"/>
<keyword evidence="2 7" id="KW-0812">Transmembrane</keyword>
<comment type="caution">
    <text evidence="9">The sequence shown here is derived from an EMBL/GenBank/DDBJ whole genome shotgun (WGS) entry which is preliminary data.</text>
</comment>
<evidence type="ECO:0000313" key="9">
    <source>
        <dbReference type="EMBL" id="KDE39356.1"/>
    </source>
</evidence>
<evidence type="ECO:0000256" key="4">
    <source>
        <dbReference type="ARBA" id="ARBA00023136"/>
    </source>
</evidence>
<keyword evidence="10" id="KW-1185">Reference proteome</keyword>
<dbReference type="PANTHER" id="PTHR32089:SF119">
    <property type="entry name" value="METHYL-ACCEPTING CHEMOTAXIS PROTEIN CTPL"/>
    <property type="match status" value="1"/>
</dbReference>
<evidence type="ECO:0000259" key="8">
    <source>
        <dbReference type="PROSITE" id="PS50885"/>
    </source>
</evidence>
<accession>A0A063Y3M3</accession>
<name>A0A063Y3M3_9GAMM</name>
<proteinExistence type="predicted"/>
<feature type="transmembrane region" description="Helical" evidence="7">
    <location>
        <begin position="190"/>
        <end position="209"/>
    </location>
</feature>
<feature type="compositionally biased region" description="Low complexity" evidence="6">
    <location>
        <begin position="319"/>
        <end position="329"/>
    </location>
</feature>
<dbReference type="SUPFAM" id="SSF58104">
    <property type="entry name" value="Methyl-accepting chemotaxis protein (MCP) signaling domain"/>
    <property type="match status" value="1"/>
</dbReference>
<dbReference type="InterPro" id="IPR024478">
    <property type="entry name" value="HlyB_4HB_MCP"/>
</dbReference>
<evidence type="ECO:0000256" key="7">
    <source>
        <dbReference type="SAM" id="Phobius"/>
    </source>
</evidence>
<dbReference type="STRING" id="267850.ADINL_2485"/>
<dbReference type="InterPro" id="IPR003660">
    <property type="entry name" value="HAMP_dom"/>
</dbReference>
<reference evidence="9 10" key="1">
    <citation type="journal article" date="2005" name="Int. J. Syst. Evol. Microbiol.">
        <title>Nitrincola lacisaponensis gen. nov., sp. nov., a novel alkaliphilic bacterium isolated from an alkaline, saline lake.</title>
        <authorList>
            <person name="Dimitriu P.A."/>
            <person name="Shukla S.K."/>
            <person name="Conradt J."/>
            <person name="Marquez M.C."/>
            <person name="Ventosa A."/>
            <person name="Maglia A."/>
            <person name="Peyton B.M."/>
            <person name="Pinkart H.C."/>
            <person name="Mormile M.R."/>
        </authorList>
    </citation>
    <scope>NUCLEOTIDE SEQUENCE [LARGE SCALE GENOMIC DNA]</scope>
    <source>
        <strain evidence="9 10">4CA</strain>
    </source>
</reference>
<evidence type="ECO:0000256" key="1">
    <source>
        <dbReference type="ARBA" id="ARBA00004141"/>
    </source>
</evidence>
<dbReference type="OrthoDB" id="2489132at2"/>
<organism evidence="9 10">
    <name type="scientific">Nitrincola lacisaponensis</name>
    <dbReference type="NCBI Taxonomy" id="267850"/>
    <lineage>
        <taxon>Bacteria</taxon>
        <taxon>Pseudomonadati</taxon>
        <taxon>Pseudomonadota</taxon>
        <taxon>Gammaproteobacteria</taxon>
        <taxon>Oceanospirillales</taxon>
        <taxon>Oceanospirillaceae</taxon>
        <taxon>Nitrincola</taxon>
    </lineage>
</organism>
<evidence type="ECO:0000256" key="3">
    <source>
        <dbReference type="ARBA" id="ARBA00022989"/>
    </source>
</evidence>
<dbReference type="PANTHER" id="PTHR32089">
    <property type="entry name" value="METHYL-ACCEPTING CHEMOTAXIS PROTEIN MCPB"/>
    <property type="match status" value="1"/>
</dbReference>
<sequence length="336" mass="37146">MLNQLKVNTRLMALSLFPLLVLTVSYVIAIKDMRQLSLNTDSLYHDRVVPLRDLKVVADSYAVAVVDAFQKYRAEILTQDQLRAELNTASSQGTEAWARFMTTYMDAEEQRLANLVNQHLGSAQRLIQELLQSADRGELRSMDAKQFNTRLFEAFDPLSDAINALTDLQLTEASQLRHAAERQYMRDRNLFIVMGFMAVILTGLIAWRISASIQGPINRILQTITAIGRDSDLTLRTQVEGSDEFAVLGKAFNQLIGHFQQLINNLASASEQLAAAAEEMSAISTQVSGSARHQEDQTTMIATAINQMTAAISEVATHAQSASSSADQANEQPVRG</sequence>
<dbReference type="GO" id="GO:0007165">
    <property type="term" value="P:signal transduction"/>
    <property type="evidence" value="ECO:0007669"/>
    <property type="project" value="InterPro"/>
</dbReference>
<dbReference type="Pfam" id="PF12729">
    <property type="entry name" value="4HB_MCP_1"/>
    <property type="match status" value="1"/>
</dbReference>
<gene>
    <name evidence="9" type="ORF">ADINL_2485</name>
</gene>
<evidence type="ECO:0000256" key="6">
    <source>
        <dbReference type="SAM" id="MobiDB-lite"/>
    </source>
</evidence>
<feature type="transmembrane region" description="Helical" evidence="7">
    <location>
        <begin position="12"/>
        <end position="30"/>
    </location>
</feature>
<dbReference type="Pfam" id="PF00672">
    <property type="entry name" value="HAMP"/>
    <property type="match status" value="1"/>
</dbReference>
<evidence type="ECO:0000256" key="5">
    <source>
        <dbReference type="SAM" id="Coils"/>
    </source>
</evidence>
<dbReference type="PROSITE" id="PS50885">
    <property type="entry name" value="HAMP"/>
    <property type="match status" value="1"/>
</dbReference>
<dbReference type="EMBL" id="JMSZ01000032">
    <property type="protein sequence ID" value="KDE39356.1"/>
    <property type="molecule type" value="Genomic_DNA"/>
</dbReference>
<feature type="coiled-coil region" evidence="5">
    <location>
        <begin position="259"/>
        <end position="286"/>
    </location>
</feature>
<dbReference type="CDD" id="cd06225">
    <property type="entry name" value="HAMP"/>
    <property type="match status" value="1"/>
</dbReference>
<feature type="region of interest" description="Disordered" evidence="6">
    <location>
        <begin position="316"/>
        <end position="336"/>
    </location>
</feature>
<keyword evidence="5" id="KW-0175">Coiled coil</keyword>